<keyword evidence="3" id="KW-1185">Reference proteome</keyword>
<keyword evidence="2" id="KW-0489">Methyltransferase</keyword>
<evidence type="ECO:0000259" key="1">
    <source>
        <dbReference type="Pfam" id="PF08241"/>
    </source>
</evidence>
<dbReference type="Pfam" id="PF08241">
    <property type="entry name" value="Methyltransf_11"/>
    <property type="match status" value="1"/>
</dbReference>
<sequence>MNTGYDGIADWYEREFLASQRPGDPLEIDRILGELLGRREEVDTCLDIGCGTGIYAARLRELGWRPLGVDLSARMLAYAAPRLPVVRGDAKRLPFHDNSIPAAVAIMTHTDMPDYPAVLGEVRRVLRPGGIFVHIGVHPCFCGSFADRGDAAAIVIRPGYREPHWTTRSWTDRGLRDKVGAAHLPLAGLLSEFVGAGMELVGFGEGGWPTPTVLAVKAVSVGPGRGRSRLGLPAGTGRGR</sequence>
<dbReference type="PANTHER" id="PTHR43591">
    <property type="entry name" value="METHYLTRANSFERASE"/>
    <property type="match status" value="1"/>
</dbReference>
<dbReference type="Proteomes" id="UP000503540">
    <property type="component" value="Chromosome"/>
</dbReference>
<accession>A0A6G9YEN3</accession>
<dbReference type="CDD" id="cd02440">
    <property type="entry name" value="AdoMet_MTases"/>
    <property type="match status" value="1"/>
</dbReference>
<dbReference type="GO" id="GO:0008757">
    <property type="term" value="F:S-adenosylmethionine-dependent methyltransferase activity"/>
    <property type="evidence" value="ECO:0007669"/>
    <property type="project" value="InterPro"/>
</dbReference>
<feature type="domain" description="Methyltransferase type 11" evidence="1">
    <location>
        <begin position="46"/>
        <end position="133"/>
    </location>
</feature>
<keyword evidence="2" id="KW-0808">Transferase</keyword>
<dbReference type="AlphaFoldDB" id="A0A6G9YEN3"/>
<dbReference type="GO" id="GO:0032259">
    <property type="term" value="P:methylation"/>
    <property type="evidence" value="ECO:0007669"/>
    <property type="project" value="UniProtKB-KW"/>
</dbReference>
<dbReference type="SUPFAM" id="SSF53335">
    <property type="entry name" value="S-adenosyl-L-methionine-dependent methyltransferases"/>
    <property type="match status" value="1"/>
</dbReference>
<reference evidence="2 3" key="1">
    <citation type="journal article" date="2019" name="ACS Chem. Biol.">
        <title>Identification and Mobilization of a Cryptic Antibiotic Biosynthesis Gene Locus from a Human-Pathogenic Nocardia Isolate.</title>
        <authorList>
            <person name="Herisse M."/>
            <person name="Ishida K."/>
            <person name="Porter J.L."/>
            <person name="Howden B."/>
            <person name="Hertweck C."/>
            <person name="Stinear T.P."/>
            <person name="Pidot S.J."/>
        </authorList>
    </citation>
    <scope>NUCLEOTIDE SEQUENCE [LARGE SCALE GENOMIC DNA]</scope>
    <source>
        <strain evidence="2 3">AUSMDU00012717</strain>
    </source>
</reference>
<dbReference type="InterPro" id="IPR029063">
    <property type="entry name" value="SAM-dependent_MTases_sf"/>
</dbReference>
<dbReference type="Gene3D" id="3.40.50.150">
    <property type="entry name" value="Vaccinia Virus protein VP39"/>
    <property type="match status" value="1"/>
</dbReference>
<gene>
    <name evidence="2" type="ORF">F5544_19115</name>
</gene>
<organism evidence="2 3">
    <name type="scientific">Nocardia arthritidis</name>
    <dbReference type="NCBI Taxonomy" id="228602"/>
    <lineage>
        <taxon>Bacteria</taxon>
        <taxon>Bacillati</taxon>
        <taxon>Actinomycetota</taxon>
        <taxon>Actinomycetes</taxon>
        <taxon>Mycobacteriales</taxon>
        <taxon>Nocardiaceae</taxon>
        <taxon>Nocardia</taxon>
    </lineage>
</organism>
<name>A0A6G9YEN3_9NOCA</name>
<dbReference type="InterPro" id="IPR013216">
    <property type="entry name" value="Methyltransf_11"/>
</dbReference>
<evidence type="ECO:0000313" key="3">
    <source>
        <dbReference type="Proteomes" id="UP000503540"/>
    </source>
</evidence>
<evidence type="ECO:0000313" key="2">
    <source>
        <dbReference type="EMBL" id="QIS11691.1"/>
    </source>
</evidence>
<proteinExistence type="predicted"/>
<dbReference type="RefSeq" id="WP_167474465.1">
    <property type="nucleotide sequence ID" value="NZ_CP046172.1"/>
</dbReference>
<protein>
    <submittedName>
        <fullName evidence="2">Methyltransferase domain-containing protein</fullName>
    </submittedName>
</protein>
<dbReference type="KEGG" id="nah:F5544_19115"/>
<dbReference type="EMBL" id="CP046172">
    <property type="protein sequence ID" value="QIS11691.1"/>
    <property type="molecule type" value="Genomic_DNA"/>
</dbReference>